<evidence type="ECO:0000313" key="4">
    <source>
        <dbReference type="Proteomes" id="UP001204579"/>
    </source>
</evidence>
<feature type="chain" id="PRO_5043319185" evidence="1">
    <location>
        <begin position="18"/>
        <end position="351"/>
    </location>
</feature>
<comment type="caution">
    <text evidence="3">The sequence shown here is derived from an EMBL/GenBank/DDBJ whole genome shotgun (WGS) entry which is preliminary data.</text>
</comment>
<proteinExistence type="predicted"/>
<dbReference type="CDD" id="cd12190">
    <property type="entry name" value="Bacova_04320_like"/>
    <property type="match status" value="1"/>
</dbReference>
<reference evidence="3 4" key="1">
    <citation type="submission" date="2022-08" db="EMBL/GenBank/DDBJ databases">
        <authorList>
            <person name="Zeman M."/>
            <person name="Kubasova T."/>
        </authorList>
    </citation>
    <scope>NUCLEOTIDE SEQUENCE [LARGE SCALE GENOMIC DNA]</scope>
    <source>
        <strain evidence="3 4">ET62</strain>
    </source>
</reference>
<dbReference type="EMBL" id="JANRHJ010000001">
    <property type="protein sequence ID" value="MCR8872659.1"/>
    <property type="molecule type" value="Genomic_DNA"/>
</dbReference>
<dbReference type="AlphaFoldDB" id="A0AAW5N5L1"/>
<dbReference type="Gene3D" id="3.30.530.80">
    <property type="match status" value="1"/>
</dbReference>
<accession>A0AAW5N5L1</accession>
<dbReference type="InterPro" id="IPR027823">
    <property type="entry name" value="DUF4468"/>
</dbReference>
<protein>
    <submittedName>
        <fullName evidence="3">DUF4468 domain-containing protein</fullName>
    </submittedName>
</protein>
<evidence type="ECO:0000313" key="3">
    <source>
        <dbReference type="EMBL" id="MCR8872659.1"/>
    </source>
</evidence>
<feature type="signal peptide" evidence="1">
    <location>
        <begin position="1"/>
        <end position="17"/>
    </location>
</feature>
<evidence type="ECO:0000259" key="2">
    <source>
        <dbReference type="Pfam" id="PF14730"/>
    </source>
</evidence>
<gene>
    <name evidence="3" type="ORF">NW209_01255</name>
</gene>
<sequence length="351" mass="39665">MNRFLAILLLCFPLALAANETKDNTDPKYLENAITLVDGKVTFQQTLEAPSLSKEELYDLFLNWANERFKPSNEKLEQNRVVYTNPQEGEIAAIAEEYIVFSSSALSLDRTRIYYQFFIKTEDGRCDLTMSRIRYWYDENRDGGERYNAEEWITDKMALNKKKTKLAPICGKFRRGTIDLKDKLFEDAAQVIGTTRTAQTPATTLVPASTVAIESVPSTTPKELQTVTIEKLPANLSELAAAGRITVKVNDEEIDMKADNWGGFGKLLTKDVAYTLVDQSRIAVNAAMEHSDNYTISFYPKGQTQPIVVIECKKVTAQKMTAEELKTLNQSADSSKNYTLYIGEILRIQMR</sequence>
<keyword evidence="1" id="KW-0732">Signal</keyword>
<name>A0AAW5N5L1_9BACT</name>
<dbReference type="Proteomes" id="UP001204579">
    <property type="component" value="Unassembled WGS sequence"/>
</dbReference>
<dbReference type="Pfam" id="PF14730">
    <property type="entry name" value="DUF4468"/>
    <property type="match status" value="1"/>
</dbReference>
<organism evidence="3 4">
    <name type="scientific">Phocaeicola barnesiae</name>
    <dbReference type="NCBI Taxonomy" id="376804"/>
    <lineage>
        <taxon>Bacteria</taxon>
        <taxon>Pseudomonadati</taxon>
        <taxon>Bacteroidota</taxon>
        <taxon>Bacteroidia</taxon>
        <taxon>Bacteroidales</taxon>
        <taxon>Bacteroidaceae</taxon>
        <taxon>Phocaeicola</taxon>
    </lineage>
</organism>
<dbReference type="RefSeq" id="WP_022339061.1">
    <property type="nucleotide sequence ID" value="NZ_JANRHJ010000001.1"/>
</dbReference>
<feature type="domain" description="DUF4468" evidence="2">
    <location>
        <begin position="43"/>
        <end position="136"/>
    </location>
</feature>
<keyword evidence="4" id="KW-1185">Reference proteome</keyword>
<evidence type="ECO:0000256" key="1">
    <source>
        <dbReference type="SAM" id="SignalP"/>
    </source>
</evidence>